<dbReference type="InterPro" id="IPR042095">
    <property type="entry name" value="SUMF_sf"/>
</dbReference>
<dbReference type="Pfam" id="PF03781">
    <property type="entry name" value="FGE-sulfatase"/>
    <property type="match status" value="1"/>
</dbReference>
<protein>
    <recommendedName>
        <fullName evidence="2">Sulfatase-modifying factor enzyme-like domain-containing protein</fullName>
    </recommendedName>
</protein>
<feature type="region of interest" description="Disordered" evidence="1">
    <location>
        <begin position="1"/>
        <end position="39"/>
    </location>
</feature>
<dbReference type="InterPro" id="IPR016187">
    <property type="entry name" value="CTDL_fold"/>
</dbReference>
<dbReference type="PANTHER" id="PTHR23150">
    <property type="entry name" value="SULFATASE MODIFYING FACTOR 1, 2"/>
    <property type="match status" value="1"/>
</dbReference>
<feature type="compositionally biased region" description="Basic residues" evidence="1">
    <location>
        <begin position="192"/>
        <end position="206"/>
    </location>
</feature>
<reference evidence="4" key="1">
    <citation type="journal article" date="2019" name="Int. J. Syst. Evol. Microbiol.">
        <title>The Global Catalogue of Microorganisms (GCM) 10K type strain sequencing project: providing services to taxonomists for standard genome sequencing and annotation.</title>
        <authorList>
            <consortium name="The Broad Institute Genomics Platform"/>
            <consortium name="The Broad Institute Genome Sequencing Center for Infectious Disease"/>
            <person name="Wu L."/>
            <person name="Ma J."/>
        </authorList>
    </citation>
    <scope>NUCLEOTIDE SEQUENCE [LARGE SCALE GENOMIC DNA]</scope>
    <source>
        <strain evidence="4">NBRC 108725</strain>
    </source>
</reference>
<gene>
    <name evidence="3" type="ORF">GCM10025866_01770</name>
</gene>
<keyword evidence="4" id="KW-1185">Reference proteome</keyword>
<dbReference type="SUPFAM" id="SSF56436">
    <property type="entry name" value="C-type lectin-like"/>
    <property type="match status" value="1"/>
</dbReference>
<dbReference type="PANTHER" id="PTHR23150:SF19">
    <property type="entry name" value="FORMYLGLYCINE-GENERATING ENZYME"/>
    <property type="match status" value="1"/>
</dbReference>
<evidence type="ECO:0000313" key="4">
    <source>
        <dbReference type="Proteomes" id="UP001321498"/>
    </source>
</evidence>
<dbReference type="InterPro" id="IPR051043">
    <property type="entry name" value="Sulfatase_Mod_Factor_Kinase"/>
</dbReference>
<dbReference type="InterPro" id="IPR005532">
    <property type="entry name" value="SUMF_dom"/>
</dbReference>
<accession>A0ABM8G847</accession>
<dbReference type="Proteomes" id="UP001321498">
    <property type="component" value="Chromosome"/>
</dbReference>
<evidence type="ECO:0000256" key="1">
    <source>
        <dbReference type="SAM" id="MobiDB-lite"/>
    </source>
</evidence>
<name>A0ABM8G847_9MICO</name>
<organism evidence="3 4">
    <name type="scientific">Naasia aerilata</name>
    <dbReference type="NCBI Taxonomy" id="1162966"/>
    <lineage>
        <taxon>Bacteria</taxon>
        <taxon>Bacillati</taxon>
        <taxon>Actinomycetota</taxon>
        <taxon>Actinomycetes</taxon>
        <taxon>Micrococcales</taxon>
        <taxon>Microbacteriaceae</taxon>
        <taxon>Naasia</taxon>
    </lineage>
</organism>
<proteinExistence type="predicted"/>
<dbReference type="EMBL" id="AP027731">
    <property type="protein sequence ID" value="BDZ44268.1"/>
    <property type="molecule type" value="Genomic_DNA"/>
</dbReference>
<dbReference type="Gene3D" id="3.90.1580.10">
    <property type="entry name" value="paralog of FGE (formylglycine-generating enzyme)"/>
    <property type="match status" value="1"/>
</dbReference>
<feature type="domain" description="Sulfatase-modifying factor enzyme-like" evidence="2">
    <location>
        <begin position="67"/>
        <end position="141"/>
    </location>
</feature>
<sequence>MTGQPLRTVSCEDRIVPRENSADDRSRLASNAPDNHEEGTAACCLPSFGFGADAAPPSRGAGEHRIEQVELPGGSFLMGDSTGDGNPADGEEPVHRVALAPFSIDATTVTNADFARFVEATGYVTEAEAFGYSAVFHLALAADPADVMGRAAGTPGGSEFAVPTGVIPAEPGRRSTGWRTAPSYTSAGTTRRPMRRGRAGACRARRSGSTPPAAT</sequence>
<feature type="region of interest" description="Disordered" evidence="1">
    <location>
        <begin position="168"/>
        <end position="215"/>
    </location>
</feature>
<evidence type="ECO:0000313" key="3">
    <source>
        <dbReference type="EMBL" id="BDZ44268.1"/>
    </source>
</evidence>
<evidence type="ECO:0000259" key="2">
    <source>
        <dbReference type="Pfam" id="PF03781"/>
    </source>
</evidence>
<feature type="compositionally biased region" description="Basic and acidic residues" evidence="1">
    <location>
        <begin position="10"/>
        <end position="27"/>
    </location>
</feature>